<dbReference type="EMBL" id="JAEAOA010000895">
    <property type="protein sequence ID" value="KAK3587938.1"/>
    <property type="molecule type" value="Genomic_DNA"/>
</dbReference>
<dbReference type="GO" id="GO:0003729">
    <property type="term" value="F:mRNA binding"/>
    <property type="evidence" value="ECO:0007669"/>
    <property type="project" value="TreeGrafter"/>
</dbReference>
<dbReference type="Pfam" id="PF00013">
    <property type="entry name" value="KH_1"/>
    <property type="match status" value="5"/>
</dbReference>
<dbReference type="CDD" id="cd22407">
    <property type="entry name" value="KH-I_Vigilin_rpt3"/>
    <property type="match status" value="1"/>
</dbReference>
<dbReference type="CDD" id="cd02394">
    <property type="entry name" value="KH-I_Vigilin_rpt6"/>
    <property type="match status" value="1"/>
</dbReference>
<sequence length="453" mass="51304">MSLSRYQSLTVDATSKKDALKKARCDAMEQSQLQVQADIFARIQNKAAIVSERLPVEKIYHPFVCGPNNAIIKKLMEETGARINVPPPRIQKDEIVISGEKDDVTWCKATIMRIYQEKKQKCQTISVEIKKSQHKYVIGLRGSNLQEILDITGVSVEVPFSDSPSERITLRGEQENLGLGLKMVYSKITTGIQAASIISADVKAPEWLYKYIIGKEGENIKRITQDSPKVHFKFLEGQDKIQVEGPTEEVKHAVADLQANVKGLQRSMDCAEIEIEWQFLKHIIGKGGANIKRIKNENCVRVHIPSDAENRSIIRIEGERKGVQRAKQQLMAMIKEIRIEIPHKLHASIIGAKSCLIHSIMDECGDVIIHFPPKGSTSNDVLIRGPRRCVLYARKHLIELKKLKSISEASKRQNGFRKGSHKNDYRSYECSFCDKRFATKSGMDQHKRQHSML</sequence>
<evidence type="ECO:0000313" key="6">
    <source>
        <dbReference type="Proteomes" id="UP001195483"/>
    </source>
</evidence>
<organism evidence="5 6">
    <name type="scientific">Potamilus streckersoni</name>
    <dbReference type="NCBI Taxonomy" id="2493646"/>
    <lineage>
        <taxon>Eukaryota</taxon>
        <taxon>Metazoa</taxon>
        <taxon>Spiralia</taxon>
        <taxon>Lophotrochozoa</taxon>
        <taxon>Mollusca</taxon>
        <taxon>Bivalvia</taxon>
        <taxon>Autobranchia</taxon>
        <taxon>Heteroconchia</taxon>
        <taxon>Palaeoheterodonta</taxon>
        <taxon>Unionida</taxon>
        <taxon>Unionoidea</taxon>
        <taxon>Unionidae</taxon>
        <taxon>Ambleminae</taxon>
        <taxon>Lampsilini</taxon>
        <taxon>Potamilus</taxon>
    </lineage>
</organism>
<dbReference type="PANTHER" id="PTHR10627">
    <property type="entry name" value="SCP160"/>
    <property type="match status" value="1"/>
</dbReference>
<dbReference type="Gene3D" id="3.30.1370.10">
    <property type="entry name" value="K Homology domain, type 1"/>
    <property type="match status" value="5"/>
</dbReference>
<dbReference type="CDD" id="cd22408">
    <property type="entry name" value="KH-I_Vigilin_rpt4"/>
    <property type="match status" value="1"/>
</dbReference>
<reference evidence="5" key="3">
    <citation type="submission" date="2023-05" db="EMBL/GenBank/DDBJ databases">
        <authorList>
            <person name="Smith C.H."/>
        </authorList>
    </citation>
    <scope>NUCLEOTIDE SEQUENCE</scope>
    <source>
        <strain evidence="5">CHS0354</strain>
        <tissue evidence="5">Mantle</tissue>
    </source>
</reference>
<dbReference type="AlphaFoldDB" id="A0AAE0VRH9"/>
<gene>
    <name evidence="5" type="ORF">CHS0354_014453</name>
</gene>
<keyword evidence="6" id="KW-1185">Reference proteome</keyword>
<keyword evidence="2" id="KW-0862">Zinc</keyword>
<dbReference type="PROSITE" id="PS50157">
    <property type="entry name" value="ZINC_FINGER_C2H2_2"/>
    <property type="match status" value="1"/>
</dbReference>
<keyword evidence="2" id="KW-0479">Metal-binding</keyword>
<dbReference type="CDD" id="cd22409">
    <property type="entry name" value="KH-I_Vigilin_rpt5"/>
    <property type="match status" value="1"/>
</dbReference>
<dbReference type="InterPro" id="IPR004088">
    <property type="entry name" value="KH_dom_type_1"/>
</dbReference>
<feature type="domain" description="C2H2-type" evidence="4">
    <location>
        <begin position="428"/>
        <end position="453"/>
    </location>
</feature>
<dbReference type="GO" id="GO:0008270">
    <property type="term" value="F:zinc ion binding"/>
    <property type="evidence" value="ECO:0007669"/>
    <property type="project" value="UniProtKB-KW"/>
</dbReference>
<accession>A0AAE0VRH9</accession>
<dbReference type="SMART" id="SM00355">
    <property type="entry name" value="ZnF_C2H2"/>
    <property type="match status" value="1"/>
</dbReference>
<dbReference type="SUPFAM" id="SSF57667">
    <property type="entry name" value="beta-beta-alpha zinc fingers"/>
    <property type="match status" value="1"/>
</dbReference>
<evidence type="ECO:0000256" key="3">
    <source>
        <dbReference type="PROSITE-ProRule" id="PRU00117"/>
    </source>
</evidence>
<dbReference type="SUPFAM" id="SSF54791">
    <property type="entry name" value="Eukaryotic type KH-domain (KH-domain type I)"/>
    <property type="match status" value="5"/>
</dbReference>
<dbReference type="Gene3D" id="3.30.160.60">
    <property type="entry name" value="Classic Zinc Finger"/>
    <property type="match status" value="1"/>
</dbReference>
<dbReference type="InterPro" id="IPR013087">
    <property type="entry name" value="Znf_C2H2_type"/>
</dbReference>
<dbReference type="Proteomes" id="UP001195483">
    <property type="component" value="Unassembled WGS sequence"/>
</dbReference>
<evidence type="ECO:0000256" key="1">
    <source>
        <dbReference type="ARBA" id="ARBA00022737"/>
    </source>
</evidence>
<reference evidence="5" key="2">
    <citation type="journal article" date="2021" name="Genome Biol. Evol.">
        <title>Developing a high-quality reference genome for a parasitic bivalve with doubly uniparental inheritance (Bivalvia: Unionida).</title>
        <authorList>
            <person name="Smith C.H."/>
        </authorList>
    </citation>
    <scope>NUCLEOTIDE SEQUENCE</scope>
    <source>
        <strain evidence="5">CHS0354</strain>
        <tissue evidence="5">Mantle</tissue>
    </source>
</reference>
<reference evidence="5" key="1">
    <citation type="journal article" date="2021" name="Genome Biol. Evol.">
        <title>A High-Quality Reference Genome for a Parasitic Bivalve with Doubly Uniparental Inheritance (Bivalvia: Unionida).</title>
        <authorList>
            <person name="Smith C.H."/>
        </authorList>
    </citation>
    <scope>NUCLEOTIDE SEQUENCE</scope>
    <source>
        <strain evidence="5">CHS0354</strain>
    </source>
</reference>
<keyword evidence="2" id="KW-0863">Zinc-finger</keyword>
<comment type="caution">
    <text evidence="5">The sequence shown here is derived from an EMBL/GenBank/DDBJ whole genome shotgun (WGS) entry which is preliminary data.</text>
</comment>
<dbReference type="PROSITE" id="PS50084">
    <property type="entry name" value="KH_TYPE_1"/>
    <property type="match status" value="5"/>
</dbReference>
<proteinExistence type="predicted"/>
<dbReference type="PANTHER" id="PTHR10627:SF31">
    <property type="entry name" value="DODECA-SATELLITE-BINDING PROTEIN 1, ISOFORM A"/>
    <property type="match status" value="1"/>
</dbReference>
<keyword evidence="3" id="KW-0694">RNA-binding</keyword>
<name>A0AAE0VRH9_9BIVA</name>
<evidence type="ECO:0000313" key="5">
    <source>
        <dbReference type="EMBL" id="KAK3587938.1"/>
    </source>
</evidence>
<keyword evidence="1" id="KW-0677">Repeat</keyword>
<protein>
    <recommendedName>
        <fullName evidence="4">C2H2-type domain-containing protein</fullName>
    </recommendedName>
</protein>
<dbReference type="InterPro" id="IPR036236">
    <property type="entry name" value="Znf_C2H2_sf"/>
</dbReference>
<evidence type="ECO:0000256" key="2">
    <source>
        <dbReference type="PROSITE-ProRule" id="PRU00042"/>
    </source>
</evidence>
<dbReference type="InterPro" id="IPR036612">
    <property type="entry name" value="KH_dom_type_1_sf"/>
</dbReference>
<dbReference type="InterPro" id="IPR004087">
    <property type="entry name" value="KH_dom"/>
</dbReference>
<dbReference type="SMART" id="SM00322">
    <property type="entry name" value="KH"/>
    <property type="match status" value="5"/>
</dbReference>
<dbReference type="PROSITE" id="PS00028">
    <property type="entry name" value="ZINC_FINGER_C2H2_1"/>
    <property type="match status" value="1"/>
</dbReference>
<evidence type="ECO:0000259" key="4">
    <source>
        <dbReference type="PROSITE" id="PS50157"/>
    </source>
</evidence>